<comment type="caution">
    <text evidence="2">The sequence shown here is derived from an EMBL/GenBank/DDBJ whole genome shotgun (WGS) entry which is preliminary data.</text>
</comment>
<keyword evidence="1" id="KW-0472">Membrane</keyword>
<dbReference type="Proteomes" id="UP001597458">
    <property type="component" value="Unassembled WGS sequence"/>
</dbReference>
<evidence type="ECO:0000313" key="3">
    <source>
        <dbReference type="Proteomes" id="UP001597458"/>
    </source>
</evidence>
<protein>
    <submittedName>
        <fullName evidence="2">Uncharacterized protein</fullName>
    </submittedName>
</protein>
<feature type="transmembrane region" description="Helical" evidence="1">
    <location>
        <begin position="39"/>
        <end position="62"/>
    </location>
</feature>
<keyword evidence="3" id="KW-1185">Reference proteome</keyword>
<dbReference type="EMBL" id="JBHUMR010000014">
    <property type="protein sequence ID" value="MFD2617964.1"/>
    <property type="molecule type" value="Genomic_DNA"/>
</dbReference>
<sequence length="65" mass="7573">MKIRHFLVASLLIGMGLTCMTYSANSFERETIMTFGKTFFQIGMMVICPVVLLICLYLMFYYKNK</sequence>
<reference evidence="3" key="1">
    <citation type="journal article" date="2019" name="Int. J. Syst. Evol. Microbiol.">
        <title>The Global Catalogue of Microorganisms (GCM) 10K type strain sequencing project: providing services to taxonomists for standard genome sequencing and annotation.</title>
        <authorList>
            <consortium name="The Broad Institute Genomics Platform"/>
            <consortium name="The Broad Institute Genome Sequencing Center for Infectious Disease"/>
            <person name="Wu L."/>
            <person name="Ma J."/>
        </authorList>
    </citation>
    <scope>NUCLEOTIDE SEQUENCE [LARGE SCALE GENOMIC DNA]</scope>
    <source>
        <strain evidence="3">TISTR 2241</strain>
    </source>
</reference>
<proteinExistence type="predicted"/>
<keyword evidence="1" id="KW-1133">Transmembrane helix</keyword>
<evidence type="ECO:0000256" key="1">
    <source>
        <dbReference type="SAM" id="Phobius"/>
    </source>
</evidence>
<evidence type="ECO:0000313" key="2">
    <source>
        <dbReference type="EMBL" id="MFD2617964.1"/>
    </source>
</evidence>
<organism evidence="2 3">
    <name type="scientific">Terrilactibacillus laevilacticus</name>
    <dbReference type="NCBI Taxonomy" id="1380157"/>
    <lineage>
        <taxon>Bacteria</taxon>
        <taxon>Bacillati</taxon>
        <taxon>Bacillota</taxon>
        <taxon>Bacilli</taxon>
        <taxon>Bacillales</taxon>
        <taxon>Bacillaceae</taxon>
        <taxon>Terrilactibacillus</taxon>
    </lineage>
</organism>
<gene>
    <name evidence="2" type="ORF">ACFSTF_11665</name>
</gene>
<accession>A0ABW5PSR4</accession>
<name>A0ABW5PSR4_9BACI</name>
<keyword evidence="1" id="KW-0812">Transmembrane</keyword>
<dbReference type="RefSeq" id="WP_141190437.1">
    <property type="nucleotide sequence ID" value="NZ_JBHUMR010000014.1"/>
</dbReference>